<dbReference type="GO" id="GO:0003677">
    <property type="term" value="F:DNA binding"/>
    <property type="evidence" value="ECO:0007669"/>
    <property type="project" value="UniProtKB-KW"/>
</dbReference>
<evidence type="ECO:0000313" key="2">
    <source>
        <dbReference type="Proteomes" id="UP000320011"/>
    </source>
</evidence>
<reference evidence="1 2" key="2">
    <citation type="submission" date="2019-08" db="EMBL/GenBank/DDBJ databases">
        <title>Amycolatopsis acidicola sp. nov., isolated from peat swamp forest soil.</title>
        <authorList>
            <person name="Srisuk N."/>
        </authorList>
    </citation>
    <scope>NUCLEOTIDE SEQUENCE [LARGE SCALE GENOMIC DNA]</scope>
    <source>
        <strain evidence="1 2">TBRC 6029</strain>
    </source>
</reference>
<dbReference type="OrthoDB" id="9148135at2"/>
<keyword evidence="1" id="KW-0238">DNA-binding</keyword>
<dbReference type="PANTHER" id="PTHR38479">
    <property type="entry name" value="LMO0824 PROTEIN"/>
    <property type="match status" value="1"/>
</dbReference>
<dbReference type="Proteomes" id="UP000320011">
    <property type="component" value="Unassembled WGS sequence"/>
</dbReference>
<accession>A0A558CZJ6</accession>
<dbReference type="Pfam" id="PF06224">
    <property type="entry name" value="AlkZ-like"/>
    <property type="match status" value="1"/>
</dbReference>
<proteinExistence type="predicted"/>
<name>A0A558CZJ6_9PSEU</name>
<sequence length="388" mass="42192">MTPRIDAAERRARLMARHHLATPAASPEQAAESLVALHATDPATVHLSAAVRLAEPETAERALYEDRVLLRMLGMRRTVFVVPATFAPVVQAACAGDIAQRERKRLVQHLGTAGLDTDLSAWLAEVEEGAYAALHALGTAHAEEIATAEPRLRTQIVMAEGKPYEARPFITNRVLFLLAASGRIVRGRPRGSWLSTQYAWAAAEHWIDGGIPALAPDTARAELARRWLRAFGPATVEDLKWWTGWTAGQVRKALTAVGPAEVDLDGTPGIALPDDLGPVPAPEPSAALLPALDPTPMGWLHRDWYLGDHQAALFDRTGNIGPTVWWDGRIVGGWAQRPDGEIVHRLLEDAGHAAETAIAAESARLQDWLGARRVTPKFRTPLEKELVS</sequence>
<dbReference type="RefSeq" id="WP_144587184.1">
    <property type="nucleotide sequence ID" value="NZ_VJWX01000075.1"/>
</dbReference>
<comment type="caution">
    <text evidence="1">The sequence shown here is derived from an EMBL/GenBank/DDBJ whole genome shotgun (WGS) entry which is preliminary data.</text>
</comment>
<dbReference type="PANTHER" id="PTHR38479:SF2">
    <property type="entry name" value="WINGED HELIX DNA-BINDING DOMAIN-CONTAINING PROTEIN"/>
    <property type="match status" value="1"/>
</dbReference>
<dbReference type="AlphaFoldDB" id="A0A558CZJ6"/>
<dbReference type="EMBL" id="VJWX01000075">
    <property type="protein sequence ID" value="TVT54202.1"/>
    <property type="molecule type" value="Genomic_DNA"/>
</dbReference>
<protein>
    <submittedName>
        <fullName evidence="1">Winged helix DNA-binding domain-containing protein</fullName>
    </submittedName>
</protein>
<dbReference type="InterPro" id="IPR009351">
    <property type="entry name" value="AlkZ-like"/>
</dbReference>
<gene>
    <name evidence="1" type="ORF">FNH05_10645</name>
</gene>
<reference evidence="1 2" key="1">
    <citation type="submission" date="2019-07" db="EMBL/GenBank/DDBJ databases">
        <authorList>
            <person name="Duangmal K."/>
            <person name="Teo W.F.A."/>
        </authorList>
    </citation>
    <scope>NUCLEOTIDE SEQUENCE [LARGE SCALE GENOMIC DNA]</scope>
    <source>
        <strain evidence="1 2">TBRC 6029</strain>
    </source>
</reference>
<keyword evidence="2" id="KW-1185">Reference proteome</keyword>
<evidence type="ECO:0000313" key="1">
    <source>
        <dbReference type="EMBL" id="TVT54202.1"/>
    </source>
</evidence>
<organism evidence="1 2">
    <name type="scientific">Amycolatopsis rhizosphaerae</name>
    <dbReference type="NCBI Taxonomy" id="2053003"/>
    <lineage>
        <taxon>Bacteria</taxon>
        <taxon>Bacillati</taxon>
        <taxon>Actinomycetota</taxon>
        <taxon>Actinomycetes</taxon>
        <taxon>Pseudonocardiales</taxon>
        <taxon>Pseudonocardiaceae</taxon>
        <taxon>Amycolatopsis</taxon>
    </lineage>
</organism>